<dbReference type="RefSeq" id="WP_306384676.1">
    <property type="nucleotide sequence ID" value="NZ_JASAYN010000001.1"/>
</dbReference>
<dbReference type="EMBL" id="JASAYQ010000021">
    <property type="protein sequence ID" value="MDP8173664.1"/>
    <property type="molecule type" value="Genomic_DNA"/>
</dbReference>
<proteinExistence type="predicted"/>
<reference evidence="1" key="1">
    <citation type="journal article" date="2023" name="Front. Microbiol.">
        <title>Phylogeography and host specificity of Pasteurellaceae pathogenic to sea-farmed fish in the north-east Atlantic.</title>
        <authorList>
            <person name="Gulla S."/>
            <person name="Colquhoun D.J."/>
            <person name="Olsen A.B."/>
            <person name="Spilsberg B."/>
            <person name="Lagesen K."/>
            <person name="Aakesson C.P."/>
            <person name="Strom S."/>
            <person name="Manji F."/>
            <person name="Birkbeck T.H."/>
            <person name="Nilsen H.K."/>
        </authorList>
    </citation>
    <scope>NUCLEOTIDE SEQUENCE</scope>
    <source>
        <strain evidence="1">TW16_20</strain>
    </source>
</reference>
<evidence type="ECO:0000313" key="1">
    <source>
        <dbReference type="EMBL" id="MDP8173664.1"/>
    </source>
</evidence>
<comment type="caution">
    <text evidence="1">The sequence shown here is derived from an EMBL/GenBank/DDBJ whole genome shotgun (WGS) entry which is preliminary data.</text>
</comment>
<organism evidence="1 2">
    <name type="scientific">Phocoenobacter skyensis</name>
    <dbReference type="NCBI Taxonomy" id="97481"/>
    <lineage>
        <taxon>Bacteria</taxon>
        <taxon>Pseudomonadati</taxon>
        <taxon>Pseudomonadota</taxon>
        <taxon>Gammaproteobacteria</taxon>
        <taxon>Pasteurellales</taxon>
        <taxon>Pasteurellaceae</taxon>
        <taxon>Phocoenobacter</taxon>
    </lineage>
</organism>
<protein>
    <submittedName>
        <fullName evidence="1">Uncharacterized protein</fullName>
    </submittedName>
</protein>
<accession>A0AAJ6NBA4</accession>
<gene>
    <name evidence="1" type="ORF">QJU93_09885</name>
</gene>
<name>A0AAJ6NBA4_9PAST</name>
<evidence type="ECO:0000313" key="2">
    <source>
        <dbReference type="Proteomes" id="UP001236239"/>
    </source>
</evidence>
<dbReference type="AlphaFoldDB" id="A0AAJ6NBA4"/>
<sequence>METTTFKVGDRVYLPSFTHIVCDLEHNKSIHCNIQPLEILLREENCILAIKLTKDGKMSDNTNQIIFHATEKNHKLLSELHPNIDFEKPKSKLKGTELAKKLAKDSYILAWTDCHSDEKARNHKIARVVKYNNITNHFETELGHKWEYAVPAKLTKNGTVEITKQIT</sequence>
<dbReference type="Proteomes" id="UP001236239">
    <property type="component" value="Unassembled WGS sequence"/>
</dbReference>